<comment type="caution">
    <text evidence="12">The sequence shown here is derived from an EMBL/GenBank/DDBJ whole genome shotgun (WGS) entry which is preliminary data.</text>
</comment>
<keyword evidence="7" id="KW-0408">Iron</keyword>
<keyword evidence="8" id="KW-0406">Ion transport</keyword>
<dbReference type="PANTHER" id="PTHR32552">
    <property type="entry name" value="FERRICHROME IRON RECEPTOR-RELATED"/>
    <property type="match status" value="1"/>
</dbReference>
<evidence type="ECO:0000256" key="3">
    <source>
        <dbReference type="ARBA" id="ARBA00022452"/>
    </source>
</evidence>
<sequence length="1163" mass="130087">MDPTDEEIVRLSPFEISAHSTVGYAATETLAGTRIRTQLRDVGSAISVVTREFMGDIGATDNTTLLQYVTNAEVGGVRSTYGGFGNGTSVDEEAALSSPHSNNRVRGLSAADNTRDYFGTDIPWDGFNVDRVDIQRGPNSILFGLGKPAGIINASLRNAEFQNRHTLDLRFASHDSRRTSLDINRELIRGTLALRVSGLWDHDKFKQRPAFEDDERVYAALRYDPKLFARRGFHTSLRVKFEHGDIKANRPRTLPPIDRISPWFRPASPGEDNPFGGMGKLTLKNGFTAEREDTPPAGGDQMGQARASDPDFNPWVTGRGDGQQPLYFIDGSTGQLYRLYGDYANNGARNPDGTARTNNATTIGRRYSRPFYGINGLPGYATQARLPGYEYGQYREQTLNDPSVFDFYSTLIDGPNKSEREDWDAFNLSLTQTGWDDRFGIELSYDRQDYTQRNESYLGYQPALEIDILEQFQDLQANPNLGRAFVQSAGRGASYKSQREYRRSSLFAELRGEDFIKSDWLRRLVNKHHFNGVYSSEKFKTERRTWIPYASPQSWDDYQTLALGIFERPPLAVNYLGDSLLGNSSAVGTGLPGLTAPLDLRSGPVYHFNTTWNSAVPFDAPFSAPPGMQDVYDEGALTQASNLDNYIGWNSDFNYDVLRYADGDERLTRSAAKALRRSQSYAGSWQGYWWDGAFVTTLGWRYDVVRGKDVQAPATGPRNALDLSPAGYSLPSRWSSEFKSHSLSKSAVLHLNTLFSSPQRDPLPLNVSLSYSESENFEISGTRRNLYGQVIDNPSGETKDYGVLLASKNNRYSLRVTKYEARVSNATTQVGDLNILGNIIVHGLRWRNVFLYDLNAYTLDTAGGPNTWRYNYEPDIAAGETQAEAAAREAAAIAAWNEIQEELPAQFFEAWGFQPPTDLSNPDPAHVYAYGPDSPPPGFAMTSDTLSKGYEFELTANPTPSWRIAFNAAKTTATRLNVGSEETVAFVNYISEKIAGPAGDLRQFSGGPTANTMRINWNNGIGAYTLMKLQEGSLAPELRRWRYTLVTNYTFSHDFLKGVSLGASYRWQDKVVIGYPVIEPSPGQYTFDLTRPYYGPSEDSLDLWLGYERKIGLRLGWKIQINLRNAFTRNRLIPISVQPDGHTWAAARIAPGREWFITNTFTF</sequence>
<evidence type="ECO:0000259" key="11">
    <source>
        <dbReference type="Pfam" id="PF07715"/>
    </source>
</evidence>
<evidence type="ECO:0000256" key="10">
    <source>
        <dbReference type="ARBA" id="ARBA00023237"/>
    </source>
</evidence>
<keyword evidence="9" id="KW-0472">Membrane</keyword>
<evidence type="ECO:0000313" key="13">
    <source>
        <dbReference type="Proteomes" id="UP000070058"/>
    </source>
</evidence>
<evidence type="ECO:0000256" key="8">
    <source>
        <dbReference type="ARBA" id="ARBA00023065"/>
    </source>
</evidence>
<dbReference type="PANTHER" id="PTHR32552:SF68">
    <property type="entry name" value="FERRICHROME OUTER MEMBRANE TRANSPORTER_PHAGE RECEPTOR"/>
    <property type="match status" value="1"/>
</dbReference>
<evidence type="ECO:0000256" key="7">
    <source>
        <dbReference type="ARBA" id="ARBA00023004"/>
    </source>
</evidence>
<gene>
    <name evidence="12" type="ORF">AXK11_04320</name>
</gene>
<accession>A0A139SPS5</accession>
<keyword evidence="2" id="KW-0813">Transport</keyword>
<name>A0A139SPS5_9BACT</name>
<keyword evidence="4" id="KW-0410">Iron transport</keyword>
<evidence type="ECO:0000313" key="12">
    <source>
        <dbReference type="EMBL" id="KXU36578.1"/>
    </source>
</evidence>
<keyword evidence="3" id="KW-1134">Transmembrane beta strand</keyword>
<organism evidence="12 13">
    <name type="scientific">Cephaloticoccus primus</name>
    <dbReference type="NCBI Taxonomy" id="1548207"/>
    <lineage>
        <taxon>Bacteria</taxon>
        <taxon>Pseudomonadati</taxon>
        <taxon>Verrucomicrobiota</taxon>
        <taxon>Opitutia</taxon>
        <taxon>Opitutales</taxon>
        <taxon>Opitutaceae</taxon>
        <taxon>Cephaloticoccus</taxon>
    </lineage>
</organism>
<dbReference type="GO" id="GO:0009279">
    <property type="term" value="C:cell outer membrane"/>
    <property type="evidence" value="ECO:0007669"/>
    <property type="project" value="UniProtKB-SubCell"/>
</dbReference>
<protein>
    <recommendedName>
        <fullName evidence="11">TonB-dependent receptor plug domain-containing protein</fullName>
    </recommendedName>
</protein>
<dbReference type="STRING" id="1548207.AXK11_04320"/>
<reference evidence="13" key="1">
    <citation type="submission" date="2016-02" db="EMBL/GenBank/DDBJ databases">
        <authorList>
            <person name="Sanders J.G."/>
            <person name="Lin J.Y."/>
            <person name="Wertz J.T."/>
            <person name="Russell J.A."/>
            <person name="Moreau C.S."/>
            <person name="Powell S."/>
        </authorList>
    </citation>
    <scope>NUCLEOTIDE SEQUENCE [LARGE SCALE GENOMIC DNA]</scope>
    <source>
        <strain evidence="13">CAG34</strain>
    </source>
</reference>
<evidence type="ECO:0000256" key="9">
    <source>
        <dbReference type="ARBA" id="ARBA00023136"/>
    </source>
</evidence>
<proteinExistence type="predicted"/>
<evidence type="ECO:0000256" key="2">
    <source>
        <dbReference type="ARBA" id="ARBA00022448"/>
    </source>
</evidence>
<feature type="domain" description="TonB-dependent receptor plug" evidence="11">
    <location>
        <begin position="39"/>
        <end position="151"/>
    </location>
</feature>
<keyword evidence="6" id="KW-0732">Signal</keyword>
<dbReference type="InterPro" id="IPR039426">
    <property type="entry name" value="TonB-dep_rcpt-like"/>
</dbReference>
<keyword evidence="10" id="KW-0998">Cell outer membrane</keyword>
<keyword evidence="5" id="KW-0812">Transmembrane</keyword>
<evidence type="ECO:0000256" key="4">
    <source>
        <dbReference type="ARBA" id="ARBA00022496"/>
    </source>
</evidence>
<dbReference type="GO" id="GO:0015344">
    <property type="term" value="F:siderophore uptake transmembrane transporter activity"/>
    <property type="evidence" value="ECO:0007669"/>
    <property type="project" value="TreeGrafter"/>
</dbReference>
<dbReference type="InterPro" id="IPR036942">
    <property type="entry name" value="Beta-barrel_TonB_sf"/>
</dbReference>
<dbReference type="Gene3D" id="2.40.170.20">
    <property type="entry name" value="TonB-dependent receptor, beta-barrel domain"/>
    <property type="match status" value="2"/>
</dbReference>
<dbReference type="EMBL" id="LSZQ01000030">
    <property type="protein sequence ID" value="KXU36578.1"/>
    <property type="molecule type" value="Genomic_DNA"/>
</dbReference>
<evidence type="ECO:0000256" key="6">
    <source>
        <dbReference type="ARBA" id="ARBA00022729"/>
    </source>
</evidence>
<evidence type="ECO:0000256" key="5">
    <source>
        <dbReference type="ARBA" id="ARBA00022692"/>
    </source>
</evidence>
<comment type="subcellular location">
    <subcellularLocation>
        <location evidence="1">Cell outer membrane</location>
        <topology evidence="1">Multi-pass membrane protein</topology>
    </subcellularLocation>
</comment>
<dbReference type="SUPFAM" id="SSF56935">
    <property type="entry name" value="Porins"/>
    <property type="match status" value="1"/>
</dbReference>
<dbReference type="InterPro" id="IPR012910">
    <property type="entry name" value="Plug_dom"/>
</dbReference>
<dbReference type="Proteomes" id="UP000070058">
    <property type="component" value="Unassembled WGS sequence"/>
</dbReference>
<keyword evidence="13" id="KW-1185">Reference proteome</keyword>
<evidence type="ECO:0000256" key="1">
    <source>
        <dbReference type="ARBA" id="ARBA00004571"/>
    </source>
</evidence>
<dbReference type="AlphaFoldDB" id="A0A139SPS5"/>
<dbReference type="Pfam" id="PF07715">
    <property type="entry name" value="Plug"/>
    <property type="match status" value="1"/>
</dbReference>